<reference evidence="1 2" key="1">
    <citation type="submission" date="2019-04" db="EMBL/GenBank/DDBJ databases">
        <title>Genome of a novel bacterium Candidatus Jettenia ecosi reconstructed from metagenome of an anammox bioreactor.</title>
        <authorList>
            <person name="Mardanov A.V."/>
            <person name="Beletsky A.V."/>
            <person name="Ravin N.V."/>
            <person name="Botchkova E.A."/>
            <person name="Litti Y.V."/>
            <person name="Nozhevnikova A.N."/>
        </authorList>
    </citation>
    <scope>NUCLEOTIDE SEQUENCE [LARGE SCALE GENOMIC DNA]</scope>
    <source>
        <strain evidence="1">J2</strain>
    </source>
</reference>
<comment type="caution">
    <text evidence="1">The sequence shown here is derived from an EMBL/GenBank/DDBJ whole genome shotgun (WGS) entry which is preliminary data.</text>
</comment>
<name>A0A533Q763_9BACT</name>
<dbReference type="Pfam" id="PF12322">
    <property type="entry name" value="T4_baseplate"/>
    <property type="match status" value="1"/>
</dbReference>
<evidence type="ECO:0000313" key="2">
    <source>
        <dbReference type="Proteomes" id="UP000319783"/>
    </source>
</evidence>
<sequence>MYIPEKCGLIPFPPISGRTKTKSLNNSLFLRPFGLCEKDLDVDFAQKVRPQLITQILECCTIDKDGKSLDQGFFLDLTMSKRIECLLNIANSGNSSNMPLYLRCLNKACQQMMETGVSMEEFTHVQQKEDKDYCDIRLGSETLSIRRPTGGDQLEWLRYDFTDKDRAVKTMIRTLIRSEEKTLVNQERNIPDEWVKIIDEAMKEFDPLVNFILSVQCPYCGKEDQHEVDLEEILLRRLHKVQLQLLETVHRLAKHYHWSEYQIFSVPPWRRSYYLSLLEKEEDR</sequence>
<organism evidence="1 2">
    <name type="scientific">Candidatus Jettenia ecosi</name>
    <dbReference type="NCBI Taxonomy" id="2494326"/>
    <lineage>
        <taxon>Bacteria</taxon>
        <taxon>Pseudomonadati</taxon>
        <taxon>Planctomycetota</taxon>
        <taxon>Candidatus Brocadiia</taxon>
        <taxon>Candidatus Brocadiales</taxon>
        <taxon>Candidatus Brocadiaceae</taxon>
        <taxon>Candidatus Jettenia</taxon>
    </lineage>
</organism>
<gene>
    <name evidence="1" type="ORF">JETT_3270</name>
</gene>
<dbReference type="Proteomes" id="UP000319783">
    <property type="component" value="Unassembled WGS sequence"/>
</dbReference>
<proteinExistence type="predicted"/>
<evidence type="ECO:0000313" key="1">
    <source>
        <dbReference type="EMBL" id="TLD40458.1"/>
    </source>
</evidence>
<protein>
    <submittedName>
        <fullName evidence="1">Uncharacterized protein</fullName>
    </submittedName>
</protein>
<accession>A0A533Q763</accession>
<dbReference type="AlphaFoldDB" id="A0A533Q763"/>
<dbReference type="InterPro" id="IPR024364">
    <property type="entry name" value="Baseplate_phage_T4-like"/>
</dbReference>
<dbReference type="EMBL" id="SULG01000099">
    <property type="protein sequence ID" value="TLD40458.1"/>
    <property type="molecule type" value="Genomic_DNA"/>
</dbReference>